<evidence type="ECO:0008006" key="7">
    <source>
        <dbReference type="Google" id="ProtNLM"/>
    </source>
</evidence>
<dbReference type="SUPFAM" id="SSF54197">
    <property type="entry name" value="HIT-like"/>
    <property type="match status" value="1"/>
</dbReference>
<comment type="caution">
    <text evidence="5">The sequence shown here is derived from an EMBL/GenBank/DDBJ whole genome shotgun (WGS) entry which is preliminary data.</text>
</comment>
<reference evidence="5" key="1">
    <citation type="submission" date="2020-11" db="EMBL/GenBank/DDBJ databases">
        <title>Adaptations for nitrogen fixation in a non-lichenized fungal sporocarp promotes dispersal by wood-feeding termites.</title>
        <authorList>
            <consortium name="DOE Joint Genome Institute"/>
            <person name="Koch R.A."/>
            <person name="Yoon G."/>
            <person name="Arayal U."/>
            <person name="Lail K."/>
            <person name="Amirebrahimi M."/>
            <person name="Labutti K."/>
            <person name="Lipzen A."/>
            <person name="Riley R."/>
            <person name="Barry K."/>
            <person name="Henrissat B."/>
            <person name="Grigoriev I.V."/>
            <person name="Herr J.R."/>
            <person name="Aime M.C."/>
        </authorList>
    </citation>
    <scope>NUCLEOTIDE SEQUENCE</scope>
    <source>
        <strain evidence="5">MCA 3950</strain>
    </source>
</reference>
<dbReference type="InterPro" id="IPR045759">
    <property type="entry name" value="Ap4A_phos1/2_N"/>
</dbReference>
<dbReference type="InterPro" id="IPR009163">
    <property type="entry name" value="Ap4A_phos1/2"/>
</dbReference>
<keyword evidence="6" id="KW-1185">Reference proteome</keyword>
<feature type="transmembrane region" description="Helical" evidence="1">
    <location>
        <begin position="67"/>
        <end position="86"/>
    </location>
</feature>
<sequence length="450" mass="50352">MGNLIWHDLARFVSISASIYAVWSAFFGLFFRKFFWDFVGGIVRDPGGIQPAPGAAVFISLIVKAPVIQVFTMIIGAFLVVVEYPLPQFRALAIHRSFIFRIVLLLFQSFLTILYYQIIAKIPSSFDNAVNSGDLLFFPSTIHKHPEGHVEYEIRLCPALQKKPQLPSSDFHAADSTPKVQRLDPFNPPYNPNLFVGYLRNEEQEEEYVVMMNKYSVVRGHFLLVTKEFKSQTLPLVPDDLVQTYALLTAAYKARQNMFAFYNCGDLSGASQPHKHIQFITVDDDDGPPIEALARAVTLEAPDKPFSLTSLPYANHVYRFPQRLSSMPRDKIEHVLAAAFLSLLDLAISTIRHAPDYPAGKPSYNVIITLEHLHVLPRREENFVLQETGDNLNVNALGYAGMLLVKSERELEAVKSEGVGKILRGVGLESVHDLQVAGTSLEPGDVGTHL</sequence>
<dbReference type="AlphaFoldDB" id="A0A9P8ASE8"/>
<dbReference type="GeneID" id="66111189"/>
<feature type="domain" description="ATP adenylyltransferase C-terminal" evidence="2">
    <location>
        <begin position="310"/>
        <end position="428"/>
    </location>
</feature>
<dbReference type="OrthoDB" id="10267950at2759"/>
<protein>
    <recommendedName>
        <fullName evidence="7">ATP adenylyltransferase</fullName>
    </recommendedName>
</protein>
<evidence type="ECO:0000259" key="3">
    <source>
        <dbReference type="Pfam" id="PF19327"/>
    </source>
</evidence>
<name>A0A9P8ASE8_9AGAR</name>
<feature type="domain" description="Ap4A phosphorylase 1/2 N-terminal" evidence="3">
    <location>
        <begin position="119"/>
        <end position="291"/>
    </location>
</feature>
<keyword evidence="1" id="KW-0812">Transmembrane</keyword>
<dbReference type="Gene3D" id="3.30.428.70">
    <property type="match status" value="1"/>
</dbReference>
<proteinExistence type="predicted"/>
<dbReference type="InterPro" id="IPR043171">
    <property type="entry name" value="Ap4A_phos1/2-like"/>
</dbReference>
<dbReference type="Pfam" id="PF09830">
    <property type="entry name" value="ATP_transf"/>
    <property type="match status" value="1"/>
</dbReference>
<dbReference type="GO" id="GO:0009117">
    <property type="term" value="P:nucleotide metabolic process"/>
    <property type="evidence" value="ECO:0007669"/>
    <property type="project" value="InterPro"/>
</dbReference>
<evidence type="ECO:0000259" key="2">
    <source>
        <dbReference type="Pfam" id="PF09830"/>
    </source>
</evidence>
<dbReference type="PANTHER" id="PTHR38420">
    <property type="entry name" value="AP-4-A PHOSPHORYLASE II"/>
    <property type="match status" value="1"/>
</dbReference>
<dbReference type="GO" id="GO:0005524">
    <property type="term" value="F:ATP binding"/>
    <property type="evidence" value="ECO:0007669"/>
    <property type="project" value="InterPro"/>
</dbReference>
<dbReference type="Pfam" id="PF19327">
    <property type="entry name" value="Ap4A_phos_N"/>
    <property type="match status" value="1"/>
</dbReference>
<keyword evidence="1" id="KW-0472">Membrane</keyword>
<accession>A0A9P8ASE8</accession>
<dbReference type="EMBL" id="MU250534">
    <property type="protein sequence ID" value="KAG7446328.1"/>
    <property type="molecule type" value="Genomic_DNA"/>
</dbReference>
<evidence type="ECO:0000259" key="4">
    <source>
        <dbReference type="Pfam" id="PF24853"/>
    </source>
</evidence>
<dbReference type="InterPro" id="IPR019200">
    <property type="entry name" value="ATP_adenylylTrfase_C"/>
</dbReference>
<dbReference type="GO" id="GO:0003877">
    <property type="term" value="F:ATP:ADP adenylyltransferase activity"/>
    <property type="evidence" value="ECO:0007669"/>
    <property type="project" value="InterPro"/>
</dbReference>
<feature type="transmembrane region" description="Helical" evidence="1">
    <location>
        <begin position="98"/>
        <end position="118"/>
    </location>
</feature>
<dbReference type="Pfam" id="PF24853">
    <property type="entry name" value="DUF7727"/>
    <property type="match status" value="1"/>
</dbReference>
<feature type="domain" description="DUF7727" evidence="4">
    <location>
        <begin position="1"/>
        <end position="118"/>
    </location>
</feature>
<dbReference type="Proteomes" id="UP000812287">
    <property type="component" value="Unassembled WGS sequence"/>
</dbReference>
<evidence type="ECO:0000313" key="6">
    <source>
        <dbReference type="Proteomes" id="UP000812287"/>
    </source>
</evidence>
<dbReference type="RefSeq" id="XP_043039828.1">
    <property type="nucleotide sequence ID" value="XM_043188892.1"/>
</dbReference>
<organism evidence="5 6">
    <name type="scientific">Guyanagaster necrorhizus</name>
    <dbReference type="NCBI Taxonomy" id="856835"/>
    <lineage>
        <taxon>Eukaryota</taxon>
        <taxon>Fungi</taxon>
        <taxon>Dikarya</taxon>
        <taxon>Basidiomycota</taxon>
        <taxon>Agaricomycotina</taxon>
        <taxon>Agaricomycetes</taxon>
        <taxon>Agaricomycetidae</taxon>
        <taxon>Agaricales</taxon>
        <taxon>Marasmiineae</taxon>
        <taxon>Physalacriaceae</taxon>
        <taxon>Guyanagaster</taxon>
    </lineage>
</organism>
<evidence type="ECO:0000256" key="1">
    <source>
        <dbReference type="SAM" id="Phobius"/>
    </source>
</evidence>
<dbReference type="InterPro" id="IPR036265">
    <property type="entry name" value="HIT-like_sf"/>
</dbReference>
<keyword evidence="1" id="KW-1133">Transmembrane helix</keyword>
<dbReference type="PANTHER" id="PTHR38420:SF1">
    <property type="entry name" value="PUTATIVE (AFU_ORTHOLOGUE AFUA_5G14690)-RELATED"/>
    <property type="match status" value="1"/>
</dbReference>
<gene>
    <name evidence="5" type="ORF">BT62DRAFT_968058</name>
</gene>
<feature type="transmembrane region" description="Helical" evidence="1">
    <location>
        <begin position="12"/>
        <end position="31"/>
    </location>
</feature>
<evidence type="ECO:0000313" key="5">
    <source>
        <dbReference type="EMBL" id="KAG7446328.1"/>
    </source>
</evidence>
<dbReference type="InterPro" id="IPR056144">
    <property type="entry name" value="DUF7727"/>
</dbReference>